<dbReference type="OrthoDB" id="9769353at2"/>
<dbReference type="SMART" id="SM00857">
    <property type="entry name" value="Resolvase"/>
    <property type="match status" value="1"/>
</dbReference>
<dbReference type="Proteomes" id="UP000287601">
    <property type="component" value="Chromosome"/>
</dbReference>
<feature type="coiled-coil region" evidence="1">
    <location>
        <begin position="437"/>
        <end position="464"/>
    </location>
</feature>
<dbReference type="Gene3D" id="3.90.1750.20">
    <property type="entry name" value="Putative Large Serine Recombinase, Chain B, Domain 2"/>
    <property type="match status" value="1"/>
</dbReference>
<evidence type="ECO:0000313" key="5">
    <source>
        <dbReference type="Proteomes" id="UP000287601"/>
    </source>
</evidence>
<accession>A0A410PTH4</accession>
<feature type="domain" description="Recombinase" evidence="3">
    <location>
        <begin position="183"/>
        <end position="309"/>
    </location>
</feature>
<dbReference type="Pfam" id="PF07508">
    <property type="entry name" value="Recombinase"/>
    <property type="match status" value="1"/>
</dbReference>
<evidence type="ECO:0000313" key="4">
    <source>
        <dbReference type="EMBL" id="QAT42271.1"/>
    </source>
</evidence>
<reference evidence="4 5" key="1">
    <citation type="submission" date="2019-01" db="EMBL/GenBank/DDBJ databases">
        <title>Draft genomes of a novel of Aminipila strains.</title>
        <authorList>
            <person name="Ma S."/>
        </authorList>
    </citation>
    <scope>NUCLEOTIDE SEQUENCE [LARGE SCALE GENOMIC DNA]</scope>
    <source>
        <strain evidence="5">JN-39</strain>
    </source>
</reference>
<dbReference type="AlphaFoldDB" id="A0A410PTH4"/>
<dbReference type="PROSITE" id="PS51736">
    <property type="entry name" value="RECOMBINASES_3"/>
    <property type="match status" value="1"/>
</dbReference>
<evidence type="ECO:0000259" key="2">
    <source>
        <dbReference type="PROSITE" id="PS51736"/>
    </source>
</evidence>
<organism evidence="4 5">
    <name type="scientific">Aminipila luticellarii</name>
    <dbReference type="NCBI Taxonomy" id="2507160"/>
    <lineage>
        <taxon>Bacteria</taxon>
        <taxon>Bacillati</taxon>
        <taxon>Bacillota</taxon>
        <taxon>Clostridia</taxon>
        <taxon>Peptostreptococcales</taxon>
        <taxon>Anaerovoracaceae</taxon>
        <taxon>Aminipila</taxon>
    </lineage>
</organism>
<dbReference type="InterPro" id="IPR011109">
    <property type="entry name" value="DNA_bind_recombinase_dom"/>
</dbReference>
<dbReference type="EMBL" id="CP035281">
    <property type="protein sequence ID" value="QAT42271.1"/>
    <property type="molecule type" value="Genomic_DNA"/>
</dbReference>
<name>A0A410PTH4_9FIRM</name>
<dbReference type="InterPro" id="IPR038109">
    <property type="entry name" value="DNA_bind_recomb_sf"/>
</dbReference>
<dbReference type="KEGG" id="amij:EQM06_02950"/>
<keyword evidence="1" id="KW-0175">Coiled coil</keyword>
<dbReference type="PROSITE" id="PS51737">
    <property type="entry name" value="RECOMBINASE_DNA_BIND"/>
    <property type="match status" value="1"/>
</dbReference>
<dbReference type="InterPro" id="IPR025827">
    <property type="entry name" value="Zn_ribbon_recom_dom"/>
</dbReference>
<proteinExistence type="predicted"/>
<protein>
    <submittedName>
        <fullName evidence="4">Recombinase family protein</fullName>
    </submittedName>
</protein>
<gene>
    <name evidence="4" type="ORF">EQM06_02950</name>
</gene>
<evidence type="ECO:0000256" key="1">
    <source>
        <dbReference type="SAM" id="Coils"/>
    </source>
</evidence>
<dbReference type="Pfam" id="PF13408">
    <property type="entry name" value="Zn_ribbon_recom"/>
    <property type="match status" value="1"/>
</dbReference>
<dbReference type="InterPro" id="IPR036162">
    <property type="entry name" value="Resolvase-like_N_sf"/>
</dbReference>
<dbReference type="GO" id="GO:0003677">
    <property type="term" value="F:DNA binding"/>
    <property type="evidence" value="ECO:0007669"/>
    <property type="project" value="InterPro"/>
</dbReference>
<dbReference type="InterPro" id="IPR050639">
    <property type="entry name" value="SSR_resolvase"/>
</dbReference>
<feature type="domain" description="Resolvase/invertase-type recombinase catalytic" evidence="2">
    <location>
        <begin position="26"/>
        <end position="174"/>
    </location>
</feature>
<dbReference type="PANTHER" id="PTHR30461">
    <property type="entry name" value="DNA-INVERTASE FROM LAMBDOID PROPHAGE"/>
    <property type="match status" value="1"/>
</dbReference>
<dbReference type="CDD" id="cd00338">
    <property type="entry name" value="Ser_Recombinase"/>
    <property type="match status" value="1"/>
</dbReference>
<keyword evidence="5" id="KW-1185">Reference proteome</keyword>
<dbReference type="RefSeq" id="WP_128744925.1">
    <property type="nucleotide sequence ID" value="NZ_CP035281.1"/>
</dbReference>
<dbReference type="Gene3D" id="3.40.50.1390">
    <property type="entry name" value="Resolvase, N-terminal catalytic domain"/>
    <property type="match status" value="1"/>
</dbReference>
<evidence type="ECO:0000259" key="3">
    <source>
        <dbReference type="PROSITE" id="PS51737"/>
    </source>
</evidence>
<dbReference type="Pfam" id="PF00239">
    <property type="entry name" value="Resolvase"/>
    <property type="match status" value="1"/>
</dbReference>
<dbReference type="InterPro" id="IPR006119">
    <property type="entry name" value="Resolv_N"/>
</dbReference>
<dbReference type="SUPFAM" id="SSF53041">
    <property type="entry name" value="Resolvase-like"/>
    <property type="match status" value="1"/>
</dbReference>
<sequence length="526" mass="60175">MPKVTMIPATINPLTHLPSVAARKRRVAGYARVSTDSDEQFTSYEAQVDYYTKFIQSKPEWEFVKVYTDEGISGTNTKRREGFKEMITDALDGKIDLIVTKSVSRFARNTVDSLVTIRKLKENGVECYFEKEGIYTFDGKGELLITIMSSLAQEESRSISENITWGQRKSFSDGKVHLPYKRFLGYEKGEDGRPAVVESEARVVKLIYGLFLEGKTQAGICKYLEELGIPSPGGKQTWSKTTITSILQNEKYKGDALLQKKFTVDFLEKKMKPNEGEVPQYYVTGSHPAIIEPDEWEQVQAEFARRKTLGKAYSGKSVLSAKLVCEDCGAFFGPKVWHSTDQYRRTIWQCNGKFANEERCHTPVVDTETIQRLFIKAYNLMMQDRVQIIKQCEAWRARLMDFGTLDADIERQLEETQVVAELVKAAVKENASTTQSQEAYLKKYEALTERYEKAAAELERLQSLRTARSQQDKKMELYIRTLKKQPEVMHDWNDTIWTVMIEKAIVHKDGQITFVFQNGTEIKVGA</sequence>
<dbReference type="PANTHER" id="PTHR30461:SF23">
    <property type="entry name" value="DNA RECOMBINASE-RELATED"/>
    <property type="match status" value="1"/>
</dbReference>
<dbReference type="GO" id="GO:0000150">
    <property type="term" value="F:DNA strand exchange activity"/>
    <property type="evidence" value="ECO:0007669"/>
    <property type="project" value="InterPro"/>
</dbReference>